<name>A0A433X3E1_9HYPH</name>
<feature type="signal peptide" evidence="9">
    <location>
        <begin position="1"/>
        <end position="28"/>
    </location>
</feature>
<dbReference type="InterPro" id="IPR006059">
    <property type="entry name" value="SBP"/>
</dbReference>
<evidence type="ECO:0000256" key="5">
    <source>
        <dbReference type="ARBA" id="ARBA00022448"/>
    </source>
</evidence>
<evidence type="ECO:0000256" key="4">
    <source>
        <dbReference type="ARBA" id="ARBA00017470"/>
    </source>
</evidence>
<keyword evidence="7" id="KW-0574">Periplasm</keyword>
<dbReference type="SUPFAM" id="SSF53850">
    <property type="entry name" value="Periplasmic binding protein-like II"/>
    <property type="match status" value="1"/>
</dbReference>
<dbReference type="OrthoDB" id="6416561at2"/>
<dbReference type="Proteomes" id="UP000281547">
    <property type="component" value="Unassembled WGS sequence"/>
</dbReference>
<proteinExistence type="inferred from homology"/>
<evidence type="ECO:0000256" key="1">
    <source>
        <dbReference type="ARBA" id="ARBA00004418"/>
    </source>
</evidence>
<dbReference type="EMBL" id="RZNJ01000007">
    <property type="protein sequence ID" value="RUT28580.1"/>
    <property type="molecule type" value="Genomic_DNA"/>
</dbReference>
<dbReference type="Pfam" id="PF01547">
    <property type="entry name" value="SBP_bac_1"/>
    <property type="match status" value="1"/>
</dbReference>
<evidence type="ECO:0000256" key="7">
    <source>
        <dbReference type="ARBA" id="ARBA00022764"/>
    </source>
</evidence>
<reference evidence="10 11" key="1">
    <citation type="journal article" date="2016" name="Int. J. Syst. Evol. Microbiol.">
        <title>Arsenicitalea aurantiaca gen. nov., sp. nov., a new member of the family Hyphomicrobiaceae, isolated from high-arsenic sediment.</title>
        <authorList>
            <person name="Mu Y."/>
            <person name="Zhou L."/>
            <person name="Zeng X.C."/>
            <person name="Liu L."/>
            <person name="Pan Y."/>
            <person name="Chen X."/>
            <person name="Wang J."/>
            <person name="Li S."/>
            <person name="Li W.J."/>
            <person name="Wang Y."/>
        </authorList>
    </citation>
    <scope>NUCLEOTIDE SEQUENCE [LARGE SCALE GENOMIC DNA]</scope>
    <source>
        <strain evidence="10 11">42-50</strain>
    </source>
</reference>
<evidence type="ECO:0000256" key="8">
    <source>
        <dbReference type="ARBA" id="ARBA00034473"/>
    </source>
</evidence>
<dbReference type="CDD" id="cd13585">
    <property type="entry name" value="PBP2_TMBP_like"/>
    <property type="match status" value="1"/>
</dbReference>
<comment type="subcellular location">
    <subcellularLocation>
        <location evidence="1">Periplasm</location>
    </subcellularLocation>
</comment>
<keyword evidence="11" id="KW-1185">Reference proteome</keyword>
<dbReference type="PANTHER" id="PTHR43649">
    <property type="entry name" value="ARABINOSE-BINDING PROTEIN-RELATED"/>
    <property type="match status" value="1"/>
</dbReference>
<comment type="function">
    <text evidence="8">Part of the ABC transporter complex UgpBAEC involved in sn-glycerol-3-phosphate (G3P) import. Binds G3P.</text>
</comment>
<dbReference type="PANTHER" id="PTHR43649:SF31">
    <property type="entry name" value="SN-GLYCEROL-3-PHOSPHATE-BINDING PERIPLASMIC PROTEIN UGPB"/>
    <property type="match status" value="1"/>
</dbReference>
<dbReference type="Gene3D" id="3.40.190.10">
    <property type="entry name" value="Periplasmic binding protein-like II"/>
    <property type="match status" value="1"/>
</dbReference>
<gene>
    <name evidence="10" type="ORF">EMQ25_16540</name>
</gene>
<dbReference type="RefSeq" id="WP_127189715.1">
    <property type="nucleotide sequence ID" value="NZ_RZNJ01000007.1"/>
</dbReference>
<protein>
    <recommendedName>
        <fullName evidence="4">sn-glycerol-3-phosphate-binding periplasmic protein UgpB</fullName>
    </recommendedName>
</protein>
<evidence type="ECO:0000313" key="10">
    <source>
        <dbReference type="EMBL" id="RUT28580.1"/>
    </source>
</evidence>
<evidence type="ECO:0000256" key="2">
    <source>
        <dbReference type="ARBA" id="ARBA00008520"/>
    </source>
</evidence>
<keyword evidence="5" id="KW-0813">Transport</keyword>
<feature type="chain" id="PRO_5019446389" description="sn-glycerol-3-phosphate-binding periplasmic protein UgpB" evidence="9">
    <location>
        <begin position="29"/>
        <end position="422"/>
    </location>
</feature>
<evidence type="ECO:0000256" key="9">
    <source>
        <dbReference type="SAM" id="SignalP"/>
    </source>
</evidence>
<evidence type="ECO:0000256" key="3">
    <source>
        <dbReference type="ARBA" id="ARBA00011557"/>
    </source>
</evidence>
<comment type="similarity">
    <text evidence="2">Belongs to the bacterial solute-binding protein 1 family.</text>
</comment>
<comment type="caution">
    <text evidence="10">The sequence shown here is derived from an EMBL/GenBank/DDBJ whole genome shotgun (WGS) entry which is preliminary data.</text>
</comment>
<sequence length="422" mass="44865">MNHLTRLKSATALAALIVPLAFAGNAWAQDTVNLRMTIWSANEAHLAMFNEIAAAYQAENPNVTVTFDSLPFDTYTTTLTTQIAGGNPPDLAWILETTAADFVNSGALAPLRESFAAAEGYELDDVTEQATALWSSDGELYAYPFSTSPFAIFANNDLITEAGQQTPAELIAAGEWNWDNAIAIAAAVADAGHDGLIVRDFNYQIWQNLASIWRGWGASPWSEDGDTCTFADQPMVDAMSFIHNAIFETGAMPGPGESVDFFAGDAAMTITQISRASLLPQGDDAFDWDLVPLPAGPAGEYAVIGQAGIGVFANGANPEVATDFLAFMTNPENSRKLAQFFPPARASLLTAETLGLTNPLLSPEQLESVVIAGITNGVVLPGHEGFAQIQQTVRAELDALWTPDADVEAVLASVCDRIGSLL</sequence>
<organism evidence="10 11">
    <name type="scientific">Arsenicitalea aurantiaca</name>
    <dbReference type="NCBI Taxonomy" id="1783274"/>
    <lineage>
        <taxon>Bacteria</taxon>
        <taxon>Pseudomonadati</taxon>
        <taxon>Pseudomonadota</taxon>
        <taxon>Alphaproteobacteria</taxon>
        <taxon>Hyphomicrobiales</taxon>
        <taxon>Devosiaceae</taxon>
        <taxon>Arsenicitalea</taxon>
    </lineage>
</organism>
<dbReference type="InterPro" id="IPR050490">
    <property type="entry name" value="Bact_solute-bd_prot1"/>
</dbReference>
<accession>A0A433X3E1</accession>
<comment type="subunit">
    <text evidence="3">The complex is composed of two ATP-binding proteins (UgpC), two transmembrane proteins (UgpA and UgpE) and a solute-binding protein (UgpB).</text>
</comment>
<dbReference type="GO" id="GO:0042597">
    <property type="term" value="C:periplasmic space"/>
    <property type="evidence" value="ECO:0007669"/>
    <property type="project" value="UniProtKB-SubCell"/>
</dbReference>
<dbReference type="AlphaFoldDB" id="A0A433X3E1"/>
<evidence type="ECO:0000256" key="6">
    <source>
        <dbReference type="ARBA" id="ARBA00022729"/>
    </source>
</evidence>
<keyword evidence="6 9" id="KW-0732">Signal</keyword>
<evidence type="ECO:0000313" key="11">
    <source>
        <dbReference type="Proteomes" id="UP000281547"/>
    </source>
</evidence>